<sequence>MVMVSFGAPDIQRIGQNTFRLSNPSELRPGDILALARDSKGQATGGRAHHIQVVTGTSDARIDIYQGNSDWRIHKPKTWANRLLGRNSADPGQGAYAGMAPETGQFTRGAGGRWDYRNNNTGSTQTDCLKLFELYRWNFMEFNH</sequence>
<gene>
    <name evidence="1" type="ORF">LMG22037_06140</name>
</gene>
<evidence type="ECO:0000313" key="1">
    <source>
        <dbReference type="EMBL" id="CAB3737345.1"/>
    </source>
</evidence>
<dbReference type="EMBL" id="CADIKB010000055">
    <property type="protein sequence ID" value="CAB3737345.1"/>
    <property type="molecule type" value="Genomic_DNA"/>
</dbReference>
<proteinExistence type="predicted"/>
<reference evidence="1 2" key="1">
    <citation type="submission" date="2020-04" db="EMBL/GenBank/DDBJ databases">
        <authorList>
            <person name="De Canck E."/>
        </authorList>
    </citation>
    <scope>NUCLEOTIDE SEQUENCE [LARGE SCALE GENOMIC DNA]</scope>
    <source>
        <strain evidence="1 2">LMG 22037</strain>
    </source>
</reference>
<name>A0A6J5CIM7_9BURK</name>
<evidence type="ECO:0000313" key="2">
    <source>
        <dbReference type="Proteomes" id="UP000494249"/>
    </source>
</evidence>
<dbReference type="Proteomes" id="UP000494249">
    <property type="component" value="Unassembled WGS sequence"/>
</dbReference>
<protein>
    <submittedName>
        <fullName evidence="1">Uncharacterized protein</fullName>
    </submittedName>
</protein>
<dbReference type="AlphaFoldDB" id="A0A6J5CIM7"/>
<organism evidence="1 2">
    <name type="scientific">Paraburkholderia phenoliruptrix</name>
    <dbReference type="NCBI Taxonomy" id="252970"/>
    <lineage>
        <taxon>Bacteria</taxon>
        <taxon>Pseudomonadati</taxon>
        <taxon>Pseudomonadota</taxon>
        <taxon>Betaproteobacteria</taxon>
        <taxon>Burkholderiales</taxon>
        <taxon>Burkholderiaceae</taxon>
        <taxon>Paraburkholderia</taxon>
    </lineage>
</organism>
<accession>A0A6J5CIM7</accession>